<accession>A0A6J5MUA6</accession>
<organism evidence="1">
    <name type="scientific">uncultured Caudovirales phage</name>
    <dbReference type="NCBI Taxonomy" id="2100421"/>
    <lineage>
        <taxon>Viruses</taxon>
        <taxon>Duplodnaviria</taxon>
        <taxon>Heunggongvirae</taxon>
        <taxon>Uroviricota</taxon>
        <taxon>Caudoviricetes</taxon>
        <taxon>Peduoviridae</taxon>
        <taxon>Maltschvirus</taxon>
        <taxon>Maltschvirus maltsch</taxon>
    </lineage>
</organism>
<sequence>MATLKNLQEVANTAPGSYISGGFQAVVSKVKQRAAKATGKIFYSCSLTEGNLTIAGLSDRDVTALEGKLVKFMGMGIKRGNDYNNVAQVNIGDKTTILAVEGGAIPVASIPQPSVVTLPHVVAPAPASTSRIEGVTVGMAINKAVDICIKTGEVTEENLWHWSSSLIRLAQKLQAGNLAPETSPEIQQDEQPY</sequence>
<gene>
    <name evidence="1" type="ORF">UFOVP574_28</name>
</gene>
<evidence type="ECO:0000313" key="1">
    <source>
        <dbReference type="EMBL" id="CAB4150775.1"/>
    </source>
</evidence>
<proteinExistence type="predicted"/>
<reference evidence="1" key="1">
    <citation type="submission" date="2020-04" db="EMBL/GenBank/DDBJ databases">
        <authorList>
            <person name="Chiriac C."/>
            <person name="Salcher M."/>
            <person name="Ghai R."/>
            <person name="Kavagutti S V."/>
        </authorList>
    </citation>
    <scope>NUCLEOTIDE SEQUENCE</scope>
</reference>
<dbReference type="EMBL" id="LR796549">
    <property type="protein sequence ID" value="CAB4150775.1"/>
    <property type="molecule type" value="Genomic_DNA"/>
</dbReference>
<name>A0A6J5MUA6_9CAUD</name>
<protein>
    <submittedName>
        <fullName evidence="1">Uncharacterized protein</fullName>
    </submittedName>
</protein>